<gene>
    <name evidence="1" type="ORF">A7K69_04425</name>
</gene>
<dbReference type="EMBL" id="LXMA01000012">
    <property type="protein sequence ID" value="OAT73234.1"/>
    <property type="molecule type" value="Genomic_DNA"/>
</dbReference>
<accession>A0A1B7KT43</accession>
<protein>
    <submittedName>
        <fullName evidence="1">Uncharacterized protein</fullName>
    </submittedName>
</protein>
<proteinExistence type="predicted"/>
<evidence type="ECO:0000313" key="2">
    <source>
        <dbReference type="Proteomes" id="UP000078290"/>
    </source>
</evidence>
<organism evidence="1 2">
    <name type="scientific">Parageobacillus thermoglucosidasius</name>
    <name type="common">Geobacillus thermoglucosidasius</name>
    <dbReference type="NCBI Taxonomy" id="1426"/>
    <lineage>
        <taxon>Bacteria</taxon>
        <taxon>Bacillati</taxon>
        <taxon>Bacillota</taxon>
        <taxon>Bacilli</taxon>
        <taxon>Bacillales</taxon>
        <taxon>Anoxybacillaceae</taxon>
        <taxon>Parageobacillus</taxon>
    </lineage>
</organism>
<sequence length="61" mass="6904">MKRVAKHEKSNGGKREKWISAQQLADGCIATDAKSIPLNIDLPPLHERTVEKRQYLISVFS</sequence>
<comment type="caution">
    <text evidence="1">The sequence shown here is derived from an EMBL/GenBank/DDBJ whole genome shotgun (WGS) entry which is preliminary data.</text>
</comment>
<dbReference type="OrthoDB" id="9765164at2"/>
<dbReference type="RefSeq" id="WP_064550904.1">
    <property type="nucleotide sequence ID" value="NZ_LXMA01000012.1"/>
</dbReference>
<dbReference type="AlphaFoldDB" id="A0A1B7KT43"/>
<dbReference type="Proteomes" id="UP000078290">
    <property type="component" value="Unassembled WGS sequence"/>
</dbReference>
<reference evidence="2" key="1">
    <citation type="submission" date="2016-05" db="EMBL/GenBank/DDBJ databases">
        <authorList>
            <person name="Wang W."/>
            <person name="Zhu L."/>
        </authorList>
    </citation>
    <scope>NUCLEOTIDE SEQUENCE [LARGE SCALE GENOMIC DNA]</scope>
    <source>
        <strain evidence="2">W-2</strain>
    </source>
</reference>
<name>A0A1B7KT43_PARTM</name>
<evidence type="ECO:0000313" key="1">
    <source>
        <dbReference type="EMBL" id="OAT73234.1"/>
    </source>
</evidence>